<dbReference type="CDD" id="cd23833">
    <property type="entry name" value="UBCc_ApmR795-like"/>
    <property type="match status" value="1"/>
</dbReference>
<dbReference type="AlphaFoldDB" id="A0A1X7TTF6"/>
<feature type="domain" description="VWFA" evidence="2">
    <location>
        <begin position="355"/>
        <end position="536"/>
    </location>
</feature>
<evidence type="ECO:0000259" key="1">
    <source>
        <dbReference type="PROSITE" id="PS50127"/>
    </source>
</evidence>
<dbReference type="InterPro" id="IPR002035">
    <property type="entry name" value="VWF_A"/>
</dbReference>
<dbReference type="SMART" id="SM00212">
    <property type="entry name" value="UBCc"/>
    <property type="match status" value="1"/>
</dbReference>
<dbReference type="STRING" id="400682.A0A1X7TTF6"/>
<dbReference type="SUPFAM" id="SSF53300">
    <property type="entry name" value="vWA-like"/>
    <property type="match status" value="1"/>
</dbReference>
<dbReference type="EnsemblMetazoa" id="Aqu2.1.18448_001">
    <property type="protein sequence ID" value="Aqu2.1.18448_001"/>
    <property type="gene ID" value="Aqu2.1.18448"/>
</dbReference>
<accession>A0A1X7TTF6</accession>
<name>A0A1X7TTF6_AMPQE</name>
<dbReference type="InParanoid" id="A0A1X7TTF6"/>
<dbReference type="InterPro" id="IPR000608">
    <property type="entry name" value="UBC"/>
</dbReference>
<feature type="domain" description="UBC core" evidence="1">
    <location>
        <begin position="591"/>
        <end position="740"/>
    </location>
</feature>
<dbReference type="eggNOG" id="KOG0419">
    <property type="taxonomic scope" value="Eukaryota"/>
</dbReference>
<protein>
    <recommendedName>
        <fullName evidence="4">UBC core domain-containing protein</fullName>
    </recommendedName>
</protein>
<dbReference type="InterPro" id="IPR016135">
    <property type="entry name" value="UBQ-conjugating_enzyme/RWD"/>
</dbReference>
<dbReference type="Pfam" id="PF00179">
    <property type="entry name" value="UQ_con"/>
    <property type="match status" value="1"/>
</dbReference>
<dbReference type="Pfam" id="PF13519">
    <property type="entry name" value="VWA_2"/>
    <property type="match status" value="1"/>
</dbReference>
<dbReference type="SUPFAM" id="SSF54495">
    <property type="entry name" value="UBC-like"/>
    <property type="match status" value="1"/>
</dbReference>
<dbReference type="Gene3D" id="3.40.50.410">
    <property type="entry name" value="von Willebrand factor, type A domain"/>
    <property type="match status" value="1"/>
</dbReference>
<dbReference type="PANTHER" id="PTHR24067">
    <property type="entry name" value="UBIQUITIN-CONJUGATING ENZYME E2"/>
    <property type="match status" value="1"/>
</dbReference>
<evidence type="ECO:0000259" key="2">
    <source>
        <dbReference type="PROSITE" id="PS50234"/>
    </source>
</evidence>
<dbReference type="InterPro" id="IPR050113">
    <property type="entry name" value="Ub_conjugating_enzyme"/>
</dbReference>
<sequence length="765" mass="86668">MKDFVVNAYIDSDSPEDIAQKIYSVTNIPVPYMSLYVRKDCIFEKLNTFTELNDEDIIRVVLRNPQEVVTPRSSRFGCHSYNPLTALIEGCYFLFKAILNDQIHVPNDKVFEYADYTWGLLICLSKEISEADGIEFNQVSLVCPLSEKRIQTPVRVLNNPDLGPYDKMNILSAPQSLSKNGILEVSADNLTEDEDTVRYLMYYPWESDDKIFTWEKPPEPNFPQICKKVCVQYNLDVITDSLSELCIVHPHGLFAGNECLTYIYRGQLVYFLGAAKGTDERRRLYSPVSSNEEYILSLSKAELLNIGHQQLKQFVSHDLTANVQDGIHNPQKLNATRLSAIIEPQESVQWEPEEVIVVLLDHSGSMESAVYPELQQLRRIDAAKELFNAFATRTQAYKLHHAFGLTIFDHCVETTLALTKNVENFEVSLRGVEPDGGTDIPSAIVNAVTQLSRYTCVKRILCLTDGECYSSYDAAFRHVTTNSVIVDTVLLMNAHVDNKLKAVSHASGGVCVCPGSMQEALTFFELDSVLSMRERVMTHSYVGQSMHGCSNTPFETKNSFKSKHQSSYEQCTTITVKSYIDSDRTQLSTSSNQKRILKEMRDFLHSPHDDIRVYPSDTDCNKWKALMKGPEKTCYENGAFVLGIEFLEGYPSVPPEVRFLTPIHHCNISSSSGRICHSILGEAYTPATSVKDILCHIYGLLMSPELDSPLDSTLADEFGYLRHREKDLDKNLDSYEYFHEADKYFKTAKSQVLIHATRSFEELHL</sequence>
<dbReference type="CDD" id="cd00198">
    <property type="entry name" value="vWFA"/>
    <property type="match status" value="1"/>
</dbReference>
<evidence type="ECO:0000313" key="3">
    <source>
        <dbReference type="EnsemblMetazoa" id="Aqu2.1.18448_001"/>
    </source>
</evidence>
<dbReference type="PROSITE" id="PS50234">
    <property type="entry name" value="VWFA"/>
    <property type="match status" value="1"/>
</dbReference>
<dbReference type="Gene3D" id="3.10.110.10">
    <property type="entry name" value="Ubiquitin Conjugating Enzyme"/>
    <property type="match status" value="1"/>
</dbReference>
<proteinExistence type="predicted"/>
<dbReference type="InterPro" id="IPR036465">
    <property type="entry name" value="vWFA_dom_sf"/>
</dbReference>
<evidence type="ECO:0008006" key="4">
    <source>
        <dbReference type="Google" id="ProtNLM"/>
    </source>
</evidence>
<dbReference type="PROSITE" id="PS50127">
    <property type="entry name" value="UBC_2"/>
    <property type="match status" value="1"/>
</dbReference>
<organism evidence="3">
    <name type="scientific">Amphimedon queenslandica</name>
    <name type="common">Sponge</name>
    <dbReference type="NCBI Taxonomy" id="400682"/>
    <lineage>
        <taxon>Eukaryota</taxon>
        <taxon>Metazoa</taxon>
        <taxon>Porifera</taxon>
        <taxon>Demospongiae</taxon>
        <taxon>Heteroscleromorpha</taxon>
        <taxon>Haplosclerida</taxon>
        <taxon>Niphatidae</taxon>
        <taxon>Amphimedon</taxon>
    </lineage>
</organism>
<reference evidence="3" key="1">
    <citation type="submission" date="2017-05" db="UniProtKB">
        <authorList>
            <consortium name="EnsemblMetazoa"/>
        </authorList>
    </citation>
    <scope>IDENTIFICATION</scope>
</reference>
<dbReference type="OrthoDB" id="10069349at2759"/>